<evidence type="ECO:0000256" key="1">
    <source>
        <dbReference type="SAM" id="Phobius"/>
    </source>
</evidence>
<evidence type="ECO:0000313" key="3">
    <source>
        <dbReference type="Proteomes" id="UP000503339"/>
    </source>
</evidence>
<dbReference type="Proteomes" id="UP000503339">
    <property type="component" value="Chromosome"/>
</dbReference>
<reference evidence="2 3" key="1">
    <citation type="submission" date="2018-10" db="EMBL/GenBank/DDBJ databases">
        <authorList>
            <person name="Perry B.J."/>
            <person name="Sullivan J.T."/>
            <person name="Murphy R.J.T."/>
            <person name="Ramsay J.P."/>
            <person name="Ronson C.W."/>
        </authorList>
    </citation>
    <scope>NUCLEOTIDE SEQUENCE [LARGE SCALE GENOMIC DNA]</scope>
    <source>
        <strain evidence="2 3">NZP2014</strain>
    </source>
</reference>
<evidence type="ECO:0000313" key="2">
    <source>
        <dbReference type="EMBL" id="QKC76164.1"/>
    </source>
</evidence>
<feature type="transmembrane region" description="Helical" evidence="1">
    <location>
        <begin position="36"/>
        <end position="57"/>
    </location>
</feature>
<gene>
    <name evidence="2" type="ORF">EB233_11940</name>
</gene>
<organism evidence="2 3">
    <name type="scientific">Mesorhizobium erdmanii</name>
    <dbReference type="NCBI Taxonomy" id="1777866"/>
    <lineage>
        <taxon>Bacteria</taxon>
        <taxon>Pseudomonadati</taxon>
        <taxon>Pseudomonadota</taxon>
        <taxon>Alphaproteobacteria</taxon>
        <taxon>Hyphomicrobiales</taxon>
        <taxon>Phyllobacteriaceae</taxon>
        <taxon>Mesorhizobium</taxon>
    </lineage>
</organism>
<dbReference type="AlphaFoldDB" id="A0A6M7UFV9"/>
<proteinExistence type="predicted"/>
<keyword evidence="1" id="KW-1133">Transmembrane helix</keyword>
<name>A0A6M7UFV9_9HYPH</name>
<sequence length="91" mass="10402">MSSSQMEKYVWASILYYVVVAAFCLLAIFISINGFGIFWGLVALFGCFAGVKLLNAWRLRRHPRSMYQVELAKRRVGGLSPLDRTGQRSRR</sequence>
<dbReference type="KEGG" id="merd:EB233_11940"/>
<feature type="transmembrane region" description="Helical" evidence="1">
    <location>
        <begin position="9"/>
        <end position="30"/>
    </location>
</feature>
<dbReference type="EMBL" id="CP033361">
    <property type="protein sequence ID" value="QKC76164.1"/>
    <property type="molecule type" value="Genomic_DNA"/>
</dbReference>
<protein>
    <submittedName>
        <fullName evidence="2">Uncharacterized protein</fullName>
    </submittedName>
</protein>
<keyword evidence="1" id="KW-0472">Membrane</keyword>
<accession>A0A6M7UFV9</accession>
<keyword evidence="1" id="KW-0812">Transmembrane</keyword>
<keyword evidence="3" id="KW-1185">Reference proteome</keyword>